<proteinExistence type="predicted"/>
<reference evidence="2 3" key="1">
    <citation type="submission" date="2013-11" db="EMBL/GenBank/DDBJ databases">
        <title>Genome sequencing of Stegodyphus mimosarum.</title>
        <authorList>
            <person name="Bechsgaard J."/>
        </authorList>
    </citation>
    <scope>NUCLEOTIDE SEQUENCE [LARGE SCALE GENOMIC DNA]</scope>
</reference>
<evidence type="ECO:0000313" key="3">
    <source>
        <dbReference type="Proteomes" id="UP000054359"/>
    </source>
</evidence>
<gene>
    <name evidence="2" type="ORF">X975_15034</name>
</gene>
<sequence length="250" mass="29179">MGYLFSFNEKLTSSNMEQNGNPNKKLRLDLPDKSGNLANDDLWGQDDITADEFDLLEIQATQTHSKASCNLNSYQCHEIHKSINSNKNEVENAKLQQYELEGRIKLLSQTLEKTSKELQDERLNRDKIVAEKLEECHEREKVLQNEIEKMQSILQFKEQEMKSVYNKAHVLESHVEEKYCNQPEMPNKFLERFQFQNIPCKTRVTKCQRKYKLQVDTPRGDIQGIDIMSSILCNRLNLIQHSCTIPKISN</sequence>
<name>A0A087TAH6_STEMI</name>
<dbReference type="OrthoDB" id="6428926at2759"/>
<dbReference type="EMBL" id="KK114297">
    <property type="protein sequence ID" value="KFM62115.1"/>
    <property type="molecule type" value="Genomic_DNA"/>
</dbReference>
<dbReference type="AlphaFoldDB" id="A0A087TAH6"/>
<evidence type="ECO:0000313" key="2">
    <source>
        <dbReference type="EMBL" id="KFM62115.1"/>
    </source>
</evidence>
<feature type="coiled-coil region" evidence="1">
    <location>
        <begin position="104"/>
        <end position="167"/>
    </location>
</feature>
<dbReference type="Proteomes" id="UP000054359">
    <property type="component" value="Unassembled WGS sequence"/>
</dbReference>
<accession>A0A087TAH6</accession>
<feature type="non-terminal residue" evidence="2">
    <location>
        <position position="250"/>
    </location>
</feature>
<keyword evidence="1" id="KW-0175">Coiled coil</keyword>
<protein>
    <submittedName>
        <fullName evidence="2">Uncharacterized protein</fullName>
    </submittedName>
</protein>
<evidence type="ECO:0000256" key="1">
    <source>
        <dbReference type="SAM" id="Coils"/>
    </source>
</evidence>
<keyword evidence="3" id="KW-1185">Reference proteome</keyword>
<organism evidence="2 3">
    <name type="scientific">Stegodyphus mimosarum</name>
    <name type="common">African social velvet spider</name>
    <dbReference type="NCBI Taxonomy" id="407821"/>
    <lineage>
        <taxon>Eukaryota</taxon>
        <taxon>Metazoa</taxon>
        <taxon>Ecdysozoa</taxon>
        <taxon>Arthropoda</taxon>
        <taxon>Chelicerata</taxon>
        <taxon>Arachnida</taxon>
        <taxon>Araneae</taxon>
        <taxon>Araneomorphae</taxon>
        <taxon>Entelegynae</taxon>
        <taxon>Eresoidea</taxon>
        <taxon>Eresidae</taxon>
        <taxon>Stegodyphus</taxon>
    </lineage>
</organism>